<dbReference type="Proteomes" id="UP000183832">
    <property type="component" value="Unassembled WGS sequence"/>
</dbReference>
<proteinExistence type="predicted"/>
<gene>
    <name evidence="1" type="ORF">CLUMA_CG018313</name>
</gene>
<keyword evidence="2" id="KW-1185">Reference proteome</keyword>
<evidence type="ECO:0000313" key="1">
    <source>
        <dbReference type="EMBL" id="CRL04907.1"/>
    </source>
</evidence>
<sequence length="192" mass="20788">MLSPLSCCQAVANVVVSGCRHCHVVELLPLSCCQTVAIVMLSNCRHFHVVGLSPLSCCRAVAVVMLSNGGHCQVVKLSPLSSCQTFAIVMLSSYRHCHSGVKEETKRKWVKVGGKSGLREESLRGLSDSVGMSPVSFGGQFCQSNCCQCHLSVGFDADVIWGRILWLMSGCYQCHLAVKLGPMSFKVKFCSQ</sequence>
<accession>A0A1J1IXA8</accession>
<dbReference type="SUPFAM" id="SSF48695">
    <property type="entry name" value="Multiheme cytochromes"/>
    <property type="match status" value="1"/>
</dbReference>
<organism evidence="1 2">
    <name type="scientific">Clunio marinus</name>
    <dbReference type="NCBI Taxonomy" id="568069"/>
    <lineage>
        <taxon>Eukaryota</taxon>
        <taxon>Metazoa</taxon>
        <taxon>Ecdysozoa</taxon>
        <taxon>Arthropoda</taxon>
        <taxon>Hexapoda</taxon>
        <taxon>Insecta</taxon>
        <taxon>Pterygota</taxon>
        <taxon>Neoptera</taxon>
        <taxon>Endopterygota</taxon>
        <taxon>Diptera</taxon>
        <taxon>Nematocera</taxon>
        <taxon>Chironomoidea</taxon>
        <taxon>Chironomidae</taxon>
        <taxon>Clunio</taxon>
    </lineage>
</organism>
<evidence type="ECO:0000313" key="2">
    <source>
        <dbReference type="Proteomes" id="UP000183832"/>
    </source>
</evidence>
<name>A0A1J1IXA8_9DIPT</name>
<reference evidence="1 2" key="1">
    <citation type="submission" date="2015-04" db="EMBL/GenBank/DDBJ databases">
        <authorList>
            <person name="Syromyatnikov M.Y."/>
            <person name="Popov V.N."/>
        </authorList>
    </citation>
    <scope>NUCLEOTIDE SEQUENCE [LARGE SCALE GENOMIC DNA]</scope>
</reference>
<dbReference type="EMBL" id="CVRI01000064">
    <property type="protein sequence ID" value="CRL04907.1"/>
    <property type="molecule type" value="Genomic_DNA"/>
</dbReference>
<protein>
    <submittedName>
        <fullName evidence="1">CLUMA_CG018313, isoform A</fullName>
    </submittedName>
</protein>
<dbReference type="InterPro" id="IPR036280">
    <property type="entry name" value="Multihaem_cyt_sf"/>
</dbReference>
<dbReference type="AlphaFoldDB" id="A0A1J1IXA8"/>